<keyword evidence="6" id="KW-0547">Nucleotide-binding</keyword>
<keyword evidence="10" id="KW-0665">Pyrimidine biosynthesis</keyword>
<evidence type="ECO:0000256" key="1">
    <source>
        <dbReference type="ARBA" id="ARBA00005171"/>
    </source>
</evidence>
<dbReference type="GO" id="GO:0003883">
    <property type="term" value="F:CTP synthase activity"/>
    <property type="evidence" value="ECO:0007669"/>
    <property type="project" value="UniProtKB-EC"/>
</dbReference>
<dbReference type="Gene3D" id="3.40.50.880">
    <property type="match status" value="1"/>
</dbReference>
<evidence type="ECO:0000256" key="10">
    <source>
        <dbReference type="ARBA" id="ARBA00022975"/>
    </source>
</evidence>
<dbReference type="InterPro" id="IPR027417">
    <property type="entry name" value="P-loop_NTPase"/>
</dbReference>
<dbReference type="SUPFAM" id="SSF52317">
    <property type="entry name" value="Class I glutamine amidotransferase-like"/>
    <property type="match status" value="1"/>
</dbReference>
<evidence type="ECO:0000256" key="6">
    <source>
        <dbReference type="ARBA" id="ARBA00022741"/>
    </source>
</evidence>
<dbReference type="EC" id="6.3.4.2" evidence="3"/>
<dbReference type="GO" id="GO:0044210">
    <property type="term" value="P:'de novo' CTP biosynthetic process"/>
    <property type="evidence" value="ECO:0007669"/>
    <property type="project" value="UniProtKB-UniPathway"/>
</dbReference>
<reference evidence="14 15" key="1">
    <citation type="journal article" date="2008" name="Genome Biol.">
        <title>A genomic analysis of the archaeal system Ignicoccus hospitalis-Nanoarchaeum equitans.</title>
        <authorList>
            <person name="Podar M."/>
            <person name="Anderson I."/>
            <person name="Makarova K.S."/>
            <person name="Elkins J.G."/>
            <person name="Ivanova N."/>
            <person name="Wall M.A."/>
            <person name="Lykidis A."/>
            <person name="Mavromatis K."/>
            <person name="Sun H."/>
            <person name="Hudson M.E."/>
            <person name="Chen W."/>
            <person name="Deciu C."/>
            <person name="Hutchison D."/>
            <person name="Eads J.R."/>
            <person name="Anderson A."/>
            <person name="Fernandes F."/>
            <person name="Szeto E."/>
            <person name="Lapidus A."/>
            <person name="Kyrpides N.C."/>
            <person name="Saier M.H.Jr."/>
            <person name="Richardson P.M."/>
            <person name="Rachel R."/>
            <person name="Huber H."/>
            <person name="Eisen J.A."/>
            <person name="Koonin E.V."/>
            <person name="Keller M."/>
            <person name="Stetter K.O."/>
        </authorList>
    </citation>
    <scope>NUCLEOTIDE SEQUENCE [LARGE SCALE GENOMIC DNA]</scope>
    <source>
        <strain evidence="15">KIN4/I / DSM 18386 / JCM 14125</strain>
    </source>
</reference>
<keyword evidence="5" id="KW-0479">Metal-binding</keyword>
<evidence type="ECO:0000256" key="7">
    <source>
        <dbReference type="ARBA" id="ARBA00022840"/>
    </source>
</evidence>
<dbReference type="EMBL" id="CP000816">
    <property type="protein sequence ID" value="ABU81514.1"/>
    <property type="molecule type" value="Genomic_DNA"/>
</dbReference>
<evidence type="ECO:0000313" key="15">
    <source>
        <dbReference type="Proteomes" id="UP000000262"/>
    </source>
</evidence>
<organism evidence="14 15">
    <name type="scientific">Ignicoccus hospitalis (strain KIN4/I / DSM 18386 / JCM 14125)</name>
    <dbReference type="NCBI Taxonomy" id="453591"/>
    <lineage>
        <taxon>Archaea</taxon>
        <taxon>Thermoproteota</taxon>
        <taxon>Thermoprotei</taxon>
        <taxon>Desulfurococcales</taxon>
        <taxon>Desulfurococcaceae</taxon>
        <taxon>Ignicoccus</taxon>
    </lineage>
</organism>
<dbReference type="NCBIfam" id="TIGR00337">
    <property type="entry name" value="PyrG"/>
    <property type="match status" value="1"/>
</dbReference>
<evidence type="ECO:0000256" key="11">
    <source>
        <dbReference type="ARBA" id="ARBA00047781"/>
    </source>
</evidence>
<evidence type="ECO:0000256" key="8">
    <source>
        <dbReference type="ARBA" id="ARBA00022842"/>
    </source>
</evidence>
<protein>
    <recommendedName>
        <fullName evidence="3">CTP synthase (glutamine hydrolyzing)</fullName>
        <ecNumber evidence="3">6.3.4.2</ecNumber>
    </recommendedName>
</protein>
<keyword evidence="15" id="KW-1185">Reference proteome</keyword>
<keyword evidence="7" id="KW-0067">ATP-binding</keyword>
<dbReference type="InterPro" id="IPR017926">
    <property type="entry name" value="GATASE"/>
</dbReference>
<dbReference type="PROSITE" id="PS51273">
    <property type="entry name" value="GATASE_TYPE_1"/>
    <property type="match status" value="1"/>
</dbReference>
<dbReference type="Proteomes" id="UP000000262">
    <property type="component" value="Chromosome"/>
</dbReference>
<dbReference type="KEGG" id="iho:Igni_0331"/>
<dbReference type="GO" id="GO:0019856">
    <property type="term" value="P:pyrimidine nucleobase biosynthetic process"/>
    <property type="evidence" value="ECO:0007669"/>
    <property type="project" value="TreeGrafter"/>
</dbReference>
<gene>
    <name evidence="14" type="ordered locus">Igni_0331</name>
</gene>
<dbReference type="CDD" id="cd01746">
    <property type="entry name" value="GATase1_CTP_Synthase"/>
    <property type="match status" value="1"/>
</dbReference>
<evidence type="ECO:0000259" key="13">
    <source>
        <dbReference type="Pfam" id="PF06418"/>
    </source>
</evidence>
<keyword evidence="4 14" id="KW-0436">Ligase</keyword>
<dbReference type="HOGENOM" id="CLU_011675_5_0_2"/>
<dbReference type="SUPFAM" id="SSF52540">
    <property type="entry name" value="P-loop containing nucleoside triphosphate hydrolases"/>
    <property type="match status" value="1"/>
</dbReference>
<dbReference type="CDD" id="cd03113">
    <property type="entry name" value="CTPS_N"/>
    <property type="match status" value="1"/>
</dbReference>
<dbReference type="AlphaFoldDB" id="A8A9B2"/>
<dbReference type="GO" id="GO:0046872">
    <property type="term" value="F:metal ion binding"/>
    <property type="evidence" value="ECO:0007669"/>
    <property type="project" value="UniProtKB-KW"/>
</dbReference>
<evidence type="ECO:0000256" key="4">
    <source>
        <dbReference type="ARBA" id="ARBA00022598"/>
    </source>
</evidence>
<dbReference type="GO" id="GO:0005524">
    <property type="term" value="F:ATP binding"/>
    <property type="evidence" value="ECO:0007669"/>
    <property type="project" value="UniProtKB-KW"/>
</dbReference>
<keyword evidence="9" id="KW-0315">Glutamine amidotransferase</keyword>
<evidence type="ECO:0000259" key="12">
    <source>
        <dbReference type="Pfam" id="PF00117"/>
    </source>
</evidence>
<dbReference type="PANTHER" id="PTHR11550">
    <property type="entry name" value="CTP SYNTHASE"/>
    <property type="match status" value="1"/>
</dbReference>
<dbReference type="PANTHER" id="PTHR11550:SF0">
    <property type="entry name" value="CTP SYNTHASE-RELATED"/>
    <property type="match status" value="1"/>
</dbReference>
<name>A8A9B2_IGNH4</name>
<dbReference type="eggNOG" id="arCOG00063">
    <property type="taxonomic scope" value="Archaea"/>
</dbReference>
<dbReference type="InterPro" id="IPR004468">
    <property type="entry name" value="CTP_synthase"/>
</dbReference>
<evidence type="ECO:0000256" key="2">
    <source>
        <dbReference type="ARBA" id="ARBA00007533"/>
    </source>
</evidence>
<evidence type="ECO:0000256" key="3">
    <source>
        <dbReference type="ARBA" id="ARBA00012291"/>
    </source>
</evidence>
<dbReference type="InterPro" id="IPR029062">
    <property type="entry name" value="Class_I_gatase-like"/>
</dbReference>
<proteinExistence type="inferred from homology"/>
<dbReference type="GO" id="GO:0042802">
    <property type="term" value="F:identical protein binding"/>
    <property type="evidence" value="ECO:0007669"/>
    <property type="project" value="TreeGrafter"/>
</dbReference>
<dbReference type="PhylomeDB" id="A8A9B2"/>
<comment type="similarity">
    <text evidence="2">Belongs to the CTP synthase family.</text>
</comment>
<feature type="domain" description="Glutamine amidotransferase" evidence="12">
    <location>
        <begin position="289"/>
        <end position="511"/>
    </location>
</feature>
<comment type="catalytic activity">
    <reaction evidence="11">
        <text>UTP + L-glutamine + ATP + H2O = CTP + L-glutamate + ADP + phosphate + 2 H(+)</text>
        <dbReference type="Rhea" id="RHEA:26426"/>
        <dbReference type="ChEBI" id="CHEBI:15377"/>
        <dbReference type="ChEBI" id="CHEBI:15378"/>
        <dbReference type="ChEBI" id="CHEBI:29985"/>
        <dbReference type="ChEBI" id="CHEBI:30616"/>
        <dbReference type="ChEBI" id="CHEBI:37563"/>
        <dbReference type="ChEBI" id="CHEBI:43474"/>
        <dbReference type="ChEBI" id="CHEBI:46398"/>
        <dbReference type="ChEBI" id="CHEBI:58359"/>
        <dbReference type="ChEBI" id="CHEBI:456216"/>
        <dbReference type="EC" id="6.3.4.2"/>
    </reaction>
</comment>
<dbReference type="Pfam" id="PF06418">
    <property type="entry name" value="CTP_synth_N"/>
    <property type="match status" value="1"/>
</dbReference>
<keyword evidence="8" id="KW-0460">Magnesium</keyword>
<dbReference type="Gene3D" id="3.40.50.300">
    <property type="entry name" value="P-loop containing nucleotide triphosphate hydrolases"/>
    <property type="match status" value="1"/>
</dbReference>
<evidence type="ECO:0000313" key="14">
    <source>
        <dbReference type="EMBL" id="ABU81514.1"/>
    </source>
</evidence>
<sequence length="519" mass="58103">MLSSLGKGILTASTALFFKSMGYTTTAIKIDPYVNVDASTMNPYAHGEVFVTEDGGETDLDLGHYERFLHQNLTKNNNITTGKVYLNVIEKERKGEYLGQTVQIIPHVTDEIKRMIDEVAKDFDVAVVEIGGTVGDIEGLPFLEAARQMWVERRGDVAFVHVALVPVLSTTGEQKTKPLQHSVQELRRIGIQPHVVVGRSTKPLEPETKRKIALYSNLPEEAVFSDPDVEFVYEVPLRLAEQGYPKYLTKILGLEERKIELEYWVDFVNKLKSLPEGPTVAMVGKYTKLKDSYLSIIESLKHSAVEAGFMPKLKWVEVTDVERGKLSPEEAAEADGAIILPGFGKRGAEGKIAVIKELRERGVPTLGICFGMQMMVVEVARHLAGLEGANSEEVDPNTPHPVVALLDEQRKLKYLGGTMRLGAKPVIIMKGTKLWEAYKKTLVKERHRHRYDVNPKYLDKLEEAGLRVSAWSEGVPEGVELEGQEFWGVQYHPEFKSRPLQPSPVYTRFLKTLKFSASS</sequence>
<evidence type="ECO:0000256" key="9">
    <source>
        <dbReference type="ARBA" id="ARBA00022962"/>
    </source>
</evidence>
<dbReference type="FunFam" id="3.40.50.300:FF:000009">
    <property type="entry name" value="CTP synthase"/>
    <property type="match status" value="1"/>
</dbReference>
<accession>A8A9B2</accession>
<dbReference type="STRING" id="453591.Igni_0331"/>
<dbReference type="InterPro" id="IPR033828">
    <property type="entry name" value="GATase1_CTP_Synthase"/>
</dbReference>
<dbReference type="Pfam" id="PF00117">
    <property type="entry name" value="GATase"/>
    <property type="match status" value="1"/>
</dbReference>
<dbReference type="UniPathway" id="UPA00159">
    <property type="reaction ID" value="UER00277"/>
</dbReference>
<comment type="pathway">
    <text evidence="1">Pyrimidine metabolism; CTP biosynthesis via de novo pathway; CTP from UDP: step 2/2.</text>
</comment>
<dbReference type="InterPro" id="IPR017456">
    <property type="entry name" value="CTP_synthase_N"/>
</dbReference>
<evidence type="ECO:0000256" key="5">
    <source>
        <dbReference type="ARBA" id="ARBA00022723"/>
    </source>
</evidence>
<dbReference type="NCBIfam" id="NF003792">
    <property type="entry name" value="PRK05380.1"/>
    <property type="match status" value="1"/>
</dbReference>
<feature type="domain" description="CTP synthase N-terminal" evidence="13">
    <location>
        <begin position="2"/>
        <end position="254"/>
    </location>
</feature>